<keyword evidence="5" id="KW-1185">Reference proteome</keyword>
<feature type="chain" id="PRO_5045610871" evidence="2">
    <location>
        <begin position="34"/>
        <end position="203"/>
    </location>
</feature>
<evidence type="ECO:0000313" key="5">
    <source>
        <dbReference type="Proteomes" id="UP001465331"/>
    </source>
</evidence>
<dbReference type="Gene3D" id="2.40.70.10">
    <property type="entry name" value="Acid Proteases"/>
    <property type="match status" value="1"/>
</dbReference>
<feature type="region of interest" description="Disordered" evidence="1">
    <location>
        <begin position="183"/>
        <end position="203"/>
    </location>
</feature>
<dbReference type="PANTHER" id="PTHR38037:SF2">
    <property type="entry name" value="ATP-DEPENDENT ZINC PROTEASE DOMAIN-CONTAINING PROTEIN-RELATED"/>
    <property type="match status" value="1"/>
</dbReference>
<dbReference type="InterPro" id="IPR008503">
    <property type="entry name" value="Asp_endopeptidase"/>
</dbReference>
<reference evidence="4 5" key="1">
    <citation type="submission" date="2024-06" db="EMBL/GenBank/DDBJ databases">
        <authorList>
            <person name="Li Z."/>
            <person name="Jiang Y."/>
        </authorList>
    </citation>
    <scope>NUCLEOTIDE SEQUENCE [LARGE SCALE GENOMIC DNA]</scope>
    <source>
        <strain evidence="4 5">HSW-8</strain>
    </source>
</reference>
<dbReference type="SUPFAM" id="SSF50630">
    <property type="entry name" value="Acid proteases"/>
    <property type="match status" value="1"/>
</dbReference>
<feature type="domain" description="Retropepsin-like aspartic endopeptidase" evidence="3">
    <location>
        <begin position="43"/>
        <end position="174"/>
    </location>
</feature>
<evidence type="ECO:0000259" key="3">
    <source>
        <dbReference type="Pfam" id="PF05618"/>
    </source>
</evidence>
<dbReference type="Pfam" id="PF05618">
    <property type="entry name" value="Zn_protease"/>
    <property type="match status" value="1"/>
</dbReference>
<dbReference type="EMBL" id="JBEPIJ010000003">
    <property type="protein sequence ID" value="MES0873038.1"/>
    <property type="molecule type" value="Genomic_DNA"/>
</dbReference>
<dbReference type="RefSeq" id="WP_352887394.1">
    <property type="nucleotide sequence ID" value="NZ_JBEPIJ010000003.1"/>
</dbReference>
<keyword evidence="2" id="KW-0732">Signal</keyword>
<dbReference type="InterPro" id="IPR021109">
    <property type="entry name" value="Peptidase_aspartic_dom_sf"/>
</dbReference>
<dbReference type="GO" id="GO:0008233">
    <property type="term" value="F:peptidase activity"/>
    <property type="evidence" value="ECO:0007669"/>
    <property type="project" value="UniProtKB-KW"/>
</dbReference>
<dbReference type="PANTHER" id="PTHR38037">
    <property type="entry name" value="ZN_PROTEASE DOMAIN-CONTAINING PROTEIN"/>
    <property type="match status" value="1"/>
</dbReference>
<keyword evidence="4" id="KW-0378">Hydrolase</keyword>
<name>A0ABV2A703_9GAMM</name>
<sequence>MIQDFADHSRRTARRRHALAAIVLLVLAPSAAAGDRNERVKEIFGWIEWVAVGDKGIRLKAKLDTGATTSSITAENIEYFTRDGAKWVRFAIRDEHLDGIEIVEAPLARHVRIRRHGGQSQRRPVVKLGLCVGDIYRERQFSLIDRSGFNYPVLVGRNYLRDHILVDSDIIYTREPACENVREQAERASALDPEPDVDDLEEE</sequence>
<evidence type="ECO:0000313" key="4">
    <source>
        <dbReference type="EMBL" id="MES0873038.1"/>
    </source>
</evidence>
<evidence type="ECO:0000256" key="1">
    <source>
        <dbReference type="SAM" id="MobiDB-lite"/>
    </source>
</evidence>
<keyword evidence="4" id="KW-0645">Protease</keyword>
<comment type="caution">
    <text evidence="4">The sequence shown here is derived from an EMBL/GenBank/DDBJ whole genome shotgun (WGS) entry which is preliminary data.</text>
</comment>
<protein>
    <submittedName>
        <fullName evidence="4">ATP-dependent zinc protease</fullName>
    </submittedName>
</protein>
<feature type="signal peptide" evidence="2">
    <location>
        <begin position="1"/>
        <end position="33"/>
    </location>
</feature>
<dbReference type="GO" id="GO:0006508">
    <property type="term" value="P:proteolysis"/>
    <property type="evidence" value="ECO:0007669"/>
    <property type="project" value="UniProtKB-KW"/>
</dbReference>
<organism evidence="4 5">
    <name type="scientific">Sinimarinibacterium thermocellulolyticum</name>
    <dbReference type="NCBI Taxonomy" id="3170016"/>
    <lineage>
        <taxon>Bacteria</taxon>
        <taxon>Pseudomonadati</taxon>
        <taxon>Pseudomonadota</taxon>
        <taxon>Gammaproteobacteria</taxon>
        <taxon>Nevskiales</taxon>
        <taxon>Nevskiaceae</taxon>
        <taxon>Sinimarinibacterium</taxon>
    </lineage>
</organism>
<proteinExistence type="predicted"/>
<accession>A0ABV2A703</accession>
<gene>
    <name evidence="4" type="ORF">ABSH63_03300</name>
</gene>
<dbReference type="Proteomes" id="UP001465331">
    <property type="component" value="Unassembled WGS sequence"/>
</dbReference>
<evidence type="ECO:0000256" key="2">
    <source>
        <dbReference type="SAM" id="SignalP"/>
    </source>
</evidence>
<feature type="compositionally biased region" description="Acidic residues" evidence="1">
    <location>
        <begin position="193"/>
        <end position="203"/>
    </location>
</feature>